<evidence type="ECO:0000259" key="2">
    <source>
        <dbReference type="PROSITE" id="PS51782"/>
    </source>
</evidence>
<comment type="similarity">
    <text evidence="1">Belongs to the transglycosylase Slt family.</text>
</comment>
<gene>
    <name evidence="3" type="ORF">H2508_03715</name>
</gene>
<dbReference type="SUPFAM" id="SSF53955">
    <property type="entry name" value="Lysozyme-like"/>
    <property type="match status" value="1"/>
</dbReference>
<dbReference type="InterPro" id="IPR036779">
    <property type="entry name" value="LysM_dom_sf"/>
</dbReference>
<accession>A0A7W2TUP0</accession>
<dbReference type="SUPFAM" id="SSF54106">
    <property type="entry name" value="LysM domain"/>
    <property type="match status" value="2"/>
</dbReference>
<dbReference type="Gene3D" id="3.10.350.10">
    <property type="entry name" value="LysM domain"/>
    <property type="match status" value="2"/>
</dbReference>
<protein>
    <submittedName>
        <fullName evidence="3">LysM peptidoglycan-binding domain-containing protein</fullName>
    </submittedName>
</protein>
<dbReference type="SMART" id="SM00257">
    <property type="entry name" value="LysM"/>
    <property type="match status" value="2"/>
</dbReference>
<dbReference type="Gene3D" id="1.10.530.10">
    <property type="match status" value="1"/>
</dbReference>
<dbReference type="PROSITE" id="PS00922">
    <property type="entry name" value="TRANSGLYCOSYLASE"/>
    <property type="match status" value="1"/>
</dbReference>
<keyword evidence="4" id="KW-1185">Reference proteome</keyword>
<dbReference type="InterPro" id="IPR018392">
    <property type="entry name" value="LysM"/>
</dbReference>
<dbReference type="CDD" id="cd00118">
    <property type="entry name" value="LysM"/>
    <property type="match status" value="2"/>
</dbReference>
<dbReference type="InterPro" id="IPR008258">
    <property type="entry name" value="Transglycosylase_SLT_dom_1"/>
</dbReference>
<dbReference type="InterPro" id="IPR023346">
    <property type="entry name" value="Lysozyme-like_dom_sf"/>
</dbReference>
<dbReference type="InterPro" id="IPR000189">
    <property type="entry name" value="Transglyc_AS"/>
</dbReference>
<dbReference type="Pfam" id="PF01476">
    <property type="entry name" value="LysM"/>
    <property type="match status" value="2"/>
</dbReference>
<evidence type="ECO:0000313" key="3">
    <source>
        <dbReference type="EMBL" id="MBA6412210.1"/>
    </source>
</evidence>
<dbReference type="EMBL" id="JACFXU010000013">
    <property type="protein sequence ID" value="MBA6412210.1"/>
    <property type="molecule type" value="Genomic_DNA"/>
</dbReference>
<dbReference type="AlphaFoldDB" id="A0A7W2TUP0"/>
<dbReference type="PANTHER" id="PTHR33734">
    <property type="entry name" value="LYSM DOMAIN-CONTAINING GPI-ANCHORED PROTEIN 2"/>
    <property type="match status" value="1"/>
</dbReference>
<dbReference type="Proteomes" id="UP000539350">
    <property type="component" value="Unassembled WGS sequence"/>
</dbReference>
<dbReference type="PROSITE" id="PS51782">
    <property type="entry name" value="LYSM"/>
    <property type="match status" value="2"/>
</dbReference>
<dbReference type="GO" id="GO:0000270">
    <property type="term" value="P:peptidoglycan metabolic process"/>
    <property type="evidence" value="ECO:0007669"/>
    <property type="project" value="InterPro"/>
</dbReference>
<organism evidence="3 4">
    <name type="scientific">Sediminihaliea albiluteola</name>
    <dbReference type="NCBI Taxonomy" id="2758564"/>
    <lineage>
        <taxon>Bacteria</taxon>
        <taxon>Pseudomonadati</taxon>
        <taxon>Pseudomonadota</taxon>
        <taxon>Gammaproteobacteria</taxon>
        <taxon>Cellvibrionales</taxon>
        <taxon>Halieaceae</taxon>
        <taxon>Sediminihaliea</taxon>
    </lineage>
</organism>
<evidence type="ECO:0000256" key="1">
    <source>
        <dbReference type="ARBA" id="ARBA00007734"/>
    </source>
</evidence>
<proteinExistence type="inferred from homology"/>
<dbReference type="GO" id="GO:0016020">
    <property type="term" value="C:membrane"/>
    <property type="evidence" value="ECO:0007669"/>
    <property type="project" value="InterPro"/>
</dbReference>
<sequence>MPAQDKPAVGNIEGAEGSELIDSKDLVTSAIDDSETRLDLVSSSELRVVDSDLFDEQPDDLWQRLRSQLSWQDYEEKPEIVAARERFLAQSNYLDVIAARSELYLHYIVEEVEARGMPIELALLPLVESTMDPFANSPQHAAGLWQIMPATGRHLGLTNNWWYDGRRDLRDSTRVALDYLEELQASFDGDWLLALAAYNSGKGRVMRAIKSNRRRDKDTDYWSLNLPRETKNYVPKLLALASIIDKPEQYEADLPPVTNAPAFAIASTSGQIELAKAAELAGVDENLLRSLNPGQLRWATAPSQAELLVPVDSLEAFENGLANLSPSDRLQWQHYRIRQGDNLVSIARRFDTQVAMIKEVNKLRGSFIRAGDTLLIPQGSTWGAALAQSPQSHDYRVRRGDSLYRIAGRFKVSIDDIIRWNSLDPRAYLRPGQQLTLYLGRDS</sequence>
<reference evidence="3 4" key="1">
    <citation type="submission" date="2020-07" db="EMBL/GenBank/DDBJ databases">
        <title>Halieaceae bacterium, F7430, whole genome shotgun sequencing project.</title>
        <authorList>
            <person name="Jiang S."/>
            <person name="Liu Z.W."/>
            <person name="Du Z.J."/>
        </authorList>
    </citation>
    <scope>NUCLEOTIDE SEQUENCE [LARGE SCALE GENOMIC DNA]</scope>
    <source>
        <strain evidence="3 4">F7430</strain>
    </source>
</reference>
<evidence type="ECO:0000313" key="4">
    <source>
        <dbReference type="Proteomes" id="UP000539350"/>
    </source>
</evidence>
<feature type="domain" description="LysM" evidence="2">
    <location>
        <begin position="393"/>
        <end position="437"/>
    </location>
</feature>
<dbReference type="Pfam" id="PF01464">
    <property type="entry name" value="SLT"/>
    <property type="match status" value="1"/>
</dbReference>
<comment type="caution">
    <text evidence="3">The sequence shown here is derived from an EMBL/GenBank/DDBJ whole genome shotgun (WGS) entry which is preliminary data.</text>
</comment>
<feature type="domain" description="LysM" evidence="2">
    <location>
        <begin position="333"/>
        <end position="376"/>
    </location>
</feature>
<name>A0A7W2TUP0_9GAMM</name>
<dbReference type="CDD" id="cd16894">
    <property type="entry name" value="MltD-like"/>
    <property type="match status" value="1"/>
</dbReference>
<dbReference type="PANTHER" id="PTHR33734:SF22">
    <property type="entry name" value="MEMBRANE-BOUND LYTIC MUREIN TRANSGLYCOSYLASE D"/>
    <property type="match status" value="1"/>
</dbReference>
<dbReference type="GO" id="GO:0008932">
    <property type="term" value="F:lytic endotransglycosylase activity"/>
    <property type="evidence" value="ECO:0007669"/>
    <property type="project" value="TreeGrafter"/>
</dbReference>